<organism evidence="1 2">
    <name type="scientific">Gracilibacillus pellucidus</name>
    <dbReference type="NCBI Taxonomy" id="3095368"/>
    <lineage>
        <taxon>Bacteria</taxon>
        <taxon>Bacillati</taxon>
        <taxon>Bacillota</taxon>
        <taxon>Bacilli</taxon>
        <taxon>Bacillales</taxon>
        <taxon>Bacillaceae</taxon>
        <taxon>Gracilibacillus</taxon>
    </lineage>
</organism>
<sequence>MCSKHSCVEEVVKSILDAQDDALDNQCDISCHRSIQDLVSPTTGNGYDTVPFILFDKKGNPFKGVGVQGTTQLNCVESFIFRVTSVKDSCVTLELLTTESDSVCKSPCEQLDGENVQNIERTGICITVDLSCFCAISCLPAISLF</sequence>
<comment type="caution">
    <text evidence="1">The sequence shown here is derived from an EMBL/GenBank/DDBJ whole genome shotgun (WGS) entry which is preliminary data.</text>
</comment>
<name>A0ACC6M4B1_9BACI</name>
<dbReference type="Proteomes" id="UP001277972">
    <property type="component" value="Unassembled WGS sequence"/>
</dbReference>
<evidence type="ECO:0000313" key="1">
    <source>
        <dbReference type="EMBL" id="MDX8045816.1"/>
    </source>
</evidence>
<reference evidence="1" key="1">
    <citation type="submission" date="2023-11" db="EMBL/GenBank/DDBJ databases">
        <title>Gracilibacillus pellucida a moderately halophilic bacterium isolated from saline soil in Xinjiang province.</title>
        <authorList>
            <person name="Zhang Z."/>
            <person name="Tan F."/>
            <person name="Wang Y."/>
            <person name="Xia M."/>
        </authorList>
    </citation>
    <scope>NUCLEOTIDE SEQUENCE</scope>
    <source>
        <strain evidence="1">S3-1-1</strain>
    </source>
</reference>
<protein>
    <submittedName>
        <fullName evidence="1">CotY/CotZ family spore coat protein</fullName>
    </submittedName>
</protein>
<evidence type="ECO:0000313" key="2">
    <source>
        <dbReference type="Proteomes" id="UP001277972"/>
    </source>
</evidence>
<keyword evidence="2" id="KW-1185">Reference proteome</keyword>
<accession>A0ACC6M4B1</accession>
<gene>
    <name evidence="1" type="ORF">SH601_07410</name>
</gene>
<dbReference type="EMBL" id="JAWZSR010000003">
    <property type="protein sequence ID" value="MDX8045816.1"/>
    <property type="molecule type" value="Genomic_DNA"/>
</dbReference>
<proteinExistence type="predicted"/>